<evidence type="ECO:0000256" key="1">
    <source>
        <dbReference type="SAM" id="SignalP"/>
    </source>
</evidence>
<dbReference type="Proteomes" id="UP000024942">
    <property type="component" value="Unassembled WGS sequence"/>
</dbReference>
<comment type="caution">
    <text evidence="2">The sequence shown here is derived from an EMBL/GenBank/DDBJ whole genome shotgun (WGS) entry which is preliminary data.</text>
</comment>
<proteinExistence type="predicted"/>
<keyword evidence="3" id="KW-1185">Reference proteome</keyword>
<dbReference type="RefSeq" id="WP_035535370.1">
    <property type="nucleotide sequence ID" value="NZ_ARYL01000002.1"/>
</dbReference>
<reference evidence="2 3" key="1">
    <citation type="journal article" date="2014" name="Antonie Van Leeuwenhoek">
        <title>Hyphomonas beringensis sp. nov. and Hyphomonas chukchiensis sp. nov., isolated from surface seawater of the Bering Sea and Chukchi Sea.</title>
        <authorList>
            <person name="Li C."/>
            <person name="Lai Q."/>
            <person name="Li G."/>
            <person name="Dong C."/>
            <person name="Wang J."/>
            <person name="Liao Y."/>
            <person name="Shao Z."/>
        </authorList>
    </citation>
    <scope>NUCLEOTIDE SEQUENCE [LARGE SCALE GENOMIC DNA]</scope>
    <source>
        <strain evidence="2 3">SCH89</strain>
    </source>
</reference>
<protein>
    <submittedName>
        <fullName evidence="2">Putative lipoprotein</fullName>
    </submittedName>
</protein>
<dbReference type="STRING" id="1280953.HOC_01756"/>
<evidence type="ECO:0000313" key="2">
    <source>
        <dbReference type="EMBL" id="KDA04023.1"/>
    </source>
</evidence>
<evidence type="ECO:0000313" key="3">
    <source>
        <dbReference type="Proteomes" id="UP000024942"/>
    </source>
</evidence>
<feature type="signal peptide" evidence="1">
    <location>
        <begin position="1"/>
        <end position="20"/>
    </location>
</feature>
<accession>A0A059GC18</accession>
<name>A0A059GC18_9PROT</name>
<feature type="chain" id="PRO_5001578698" evidence="1">
    <location>
        <begin position="21"/>
        <end position="248"/>
    </location>
</feature>
<dbReference type="AlphaFoldDB" id="A0A059GC18"/>
<dbReference type="OrthoDB" id="7618609at2"/>
<dbReference type="EMBL" id="ARYL01000002">
    <property type="protein sequence ID" value="KDA04023.1"/>
    <property type="molecule type" value="Genomic_DNA"/>
</dbReference>
<gene>
    <name evidence="2" type="ORF">HOC_01756</name>
</gene>
<keyword evidence="1" id="KW-0732">Signal</keyword>
<sequence>MLRAFLILCAVFSLDVTARADTQTCAAASEPSCMFEAIWAAASPLPPEKKARIQPFFLETVGQAGDAALLQQWQARLGAPAIHRSPAVDYAVDQARDVVAESGWDGFEQRARTGAVPFNTGRPEIMAAGVRLAPDAVTKRRLTQAMFDLAQTKHTRGGMGDDFEKSDFGHALAELSMRACDLSGFDRAVAMTAAPDSLRYALWRARITGHAGALASRIRKEASADDTRHVRGALEGYAPVASLGYCAR</sequence>
<dbReference type="PATRIC" id="fig|1280953.3.peg.354"/>
<keyword evidence="2" id="KW-0449">Lipoprotein</keyword>
<organism evidence="2 3">
    <name type="scientific">Hyphomonas oceanitis SCH89</name>
    <dbReference type="NCBI Taxonomy" id="1280953"/>
    <lineage>
        <taxon>Bacteria</taxon>
        <taxon>Pseudomonadati</taxon>
        <taxon>Pseudomonadota</taxon>
        <taxon>Alphaproteobacteria</taxon>
        <taxon>Hyphomonadales</taxon>
        <taxon>Hyphomonadaceae</taxon>
        <taxon>Hyphomonas</taxon>
    </lineage>
</organism>